<keyword evidence="1" id="KW-0784">Thiamine biosynthesis</keyword>
<keyword evidence="1" id="KW-0547">Nucleotide-binding</keyword>
<feature type="binding site" evidence="1">
    <location>
        <position position="91"/>
    </location>
    <ligand>
        <name>Mg(2+)</name>
        <dbReference type="ChEBI" id="CHEBI:18420"/>
        <label>3</label>
    </ligand>
</feature>
<comment type="caution">
    <text evidence="1">Lacks conserved residue(s) required for the propagation of feature annotation.</text>
</comment>
<evidence type="ECO:0000313" key="3">
    <source>
        <dbReference type="EMBL" id="KZX11059.1"/>
    </source>
</evidence>
<dbReference type="PANTHER" id="PTHR30270">
    <property type="entry name" value="THIAMINE-MONOPHOSPHATE KINASE"/>
    <property type="match status" value="1"/>
</dbReference>
<dbReference type="GO" id="GO:0005524">
    <property type="term" value="F:ATP binding"/>
    <property type="evidence" value="ECO:0007669"/>
    <property type="project" value="UniProtKB-UniRule"/>
</dbReference>
<keyword evidence="1" id="KW-0479">Metal-binding</keyword>
<evidence type="ECO:0000259" key="2">
    <source>
        <dbReference type="Pfam" id="PF00586"/>
    </source>
</evidence>
<feature type="binding site" evidence="1">
    <location>
        <position position="91"/>
    </location>
    <ligand>
        <name>Mg(2+)</name>
        <dbReference type="ChEBI" id="CHEBI:18420"/>
        <label>2</label>
    </ligand>
</feature>
<dbReference type="InterPro" id="IPR006283">
    <property type="entry name" value="ThiL-like"/>
</dbReference>
<dbReference type="Gene3D" id="3.90.650.10">
    <property type="entry name" value="PurM-like C-terminal domain"/>
    <property type="match status" value="1"/>
</dbReference>
<feature type="binding site" evidence="1">
    <location>
        <position position="62"/>
    </location>
    <ligand>
        <name>Mg(2+)</name>
        <dbReference type="ChEBI" id="CHEBI:18420"/>
        <label>1</label>
    </ligand>
</feature>
<dbReference type="SUPFAM" id="SSF55326">
    <property type="entry name" value="PurM N-terminal domain-like"/>
    <property type="match status" value="1"/>
</dbReference>
<feature type="binding site" evidence="1">
    <location>
        <position position="47"/>
    </location>
    <ligand>
        <name>Mg(2+)</name>
        <dbReference type="ChEBI" id="CHEBI:18420"/>
        <label>3</label>
    </ligand>
</feature>
<feature type="binding site" evidence="1">
    <location>
        <position position="91"/>
    </location>
    <ligand>
        <name>Mg(2+)</name>
        <dbReference type="ChEBI" id="CHEBI:18420"/>
        <label>4</label>
    </ligand>
</feature>
<feature type="binding site" evidence="1">
    <location>
        <position position="245"/>
    </location>
    <ligand>
        <name>ATP</name>
        <dbReference type="ChEBI" id="CHEBI:30616"/>
    </ligand>
</feature>
<feature type="binding site" evidence="1">
    <location>
        <position position="61"/>
    </location>
    <ligand>
        <name>Mg(2+)</name>
        <dbReference type="ChEBI" id="CHEBI:18420"/>
        <label>4</label>
    </ligand>
</feature>
<feature type="domain" description="PurM-like N-terminal" evidence="2">
    <location>
        <begin position="46"/>
        <end position="154"/>
    </location>
</feature>
<feature type="binding site" evidence="1">
    <location>
        <position position="70"/>
    </location>
    <ligand>
        <name>substrate</name>
    </ligand>
</feature>
<comment type="pathway">
    <text evidence="1">Cofactor biosynthesis; thiamine diphosphate biosynthesis; thiamine diphosphate from thiamine phosphate: step 1/1.</text>
</comment>
<comment type="similarity">
    <text evidence="1">Belongs to the thiamine-monophosphate kinase family.</text>
</comment>
<keyword evidence="4" id="KW-1185">Reference proteome</keyword>
<dbReference type="EC" id="2.7.4.16" evidence="1"/>
<feature type="binding site" evidence="1">
    <location>
        <begin position="138"/>
        <end position="139"/>
    </location>
    <ligand>
        <name>ATP</name>
        <dbReference type="ChEBI" id="CHEBI:30616"/>
    </ligand>
</feature>
<name>A0A165ZR62_9EURY</name>
<dbReference type="PATRIC" id="fig|49547.3.peg.1681"/>
<dbReference type="Proteomes" id="UP000077245">
    <property type="component" value="Unassembled WGS sequence"/>
</dbReference>
<dbReference type="GO" id="GO:0009229">
    <property type="term" value="P:thiamine diphosphate biosynthetic process"/>
    <property type="evidence" value="ECO:0007669"/>
    <property type="project" value="UniProtKB-UniRule"/>
</dbReference>
<dbReference type="AlphaFoldDB" id="A0A165ZR62"/>
<dbReference type="OrthoDB" id="45909at2157"/>
<dbReference type="GO" id="GO:0009030">
    <property type="term" value="F:thiamine-phosphate kinase activity"/>
    <property type="evidence" value="ECO:0007669"/>
    <property type="project" value="UniProtKB-UniRule"/>
</dbReference>
<feature type="binding site" evidence="1">
    <location>
        <position position="139"/>
    </location>
    <ligand>
        <name>Mg(2+)</name>
        <dbReference type="ChEBI" id="CHEBI:18420"/>
        <label>1</label>
    </ligand>
</feature>
<dbReference type="InterPro" id="IPR036676">
    <property type="entry name" value="PurM-like_C_sf"/>
</dbReference>
<keyword evidence="1 3" id="KW-0418">Kinase</keyword>
<keyword evidence="1" id="KW-0067">ATP-binding</keyword>
<gene>
    <name evidence="3" type="primary">thiL_2</name>
    <name evidence="1" type="synonym">thiL</name>
    <name evidence="3" type="ORF">MBCUR_15740</name>
</gene>
<feature type="binding site" evidence="1">
    <location>
        <position position="164"/>
    </location>
    <ligand>
        <name>ATP</name>
        <dbReference type="ChEBI" id="CHEBI:30616"/>
    </ligand>
</feature>
<keyword evidence="1" id="KW-0460">Magnesium</keyword>
<evidence type="ECO:0000256" key="1">
    <source>
        <dbReference type="HAMAP-Rule" id="MF_02128"/>
    </source>
</evidence>
<dbReference type="InterPro" id="IPR016188">
    <property type="entry name" value="PurM-like_N"/>
</dbReference>
<feature type="binding site" evidence="1">
    <location>
        <position position="63"/>
    </location>
    <ligand>
        <name>Mg(2+)</name>
        <dbReference type="ChEBI" id="CHEBI:18420"/>
        <label>1</label>
    </ligand>
</feature>
<comment type="miscellaneous">
    <text evidence="1">Reaction mechanism of ThiL seems to utilize a direct, inline transfer of the gamma-phosphate of ATP to TMP rather than a phosphorylated enzyme intermediate.</text>
</comment>
<feature type="binding site" evidence="1">
    <location>
        <position position="410"/>
    </location>
    <ligand>
        <name>substrate</name>
    </ligand>
</feature>
<feature type="binding site" evidence="1">
    <location>
        <position position="47"/>
    </location>
    <ligand>
        <name>Mg(2+)</name>
        <dbReference type="ChEBI" id="CHEBI:18420"/>
        <label>4</label>
    </ligand>
</feature>
<keyword evidence="1 3" id="KW-0808">Transferase</keyword>
<dbReference type="RefSeq" id="WP_067092313.1">
    <property type="nucleotide sequence ID" value="NZ_LWMV01000196.1"/>
</dbReference>
<dbReference type="GO" id="GO:0009228">
    <property type="term" value="P:thiamine biosynthetic process"/>
    <property type="evidence" value="ECO:0007669"/>
    <property type="project" value="UniProtKB-KW"/>
</dbReference>
<organism evidence="3 4">
    <name type="scientific">Methanobrevibacter curvatus</name>
    <dbReference type="NCBI Taxonomy" id="49547"/>
    <lineage>
        <taxon>Archaea</taxon>
        <taxon>Methanobacteriati</taxon>
        <taxon>Methanobacteriota</taxon>
        <taxon>Methanomada group</taxon>
        <taxon>Methanobacteria</taxon>
        <taxon>Methanobacteriales</taxon>
        <taxon>Methanobacteriaceae</taxon>
        <taxon>Methanobrevibacter</taxon>
    </lineage>
</organism>
<dbReference type="Gene3D" id="3.30.1330.10">
    <property type="entry name" value="PurM-like, N-terminal domain"/>
    <property type="match status" value="1"/>
</dbReference>
<dbReference type="CDD" id="cd02194">
    <property type="entry name" value="ThiL"/>
    <property type="match status" value="1"/>
</dbReference>
<feature type="binding site" evidence="1">
    <location>
        <position position="354"/>
    </location>
    <ligand>
        <name>substrate</name>
    </ligand>
</feature>
<dbReference type="STRING" id="49547.MBCUR_15740"/>
<dbReference type="EMBL" id="LWMV01000196">
    <property type="protein sequence ID" value="KZX11059.1"/>
    <property type="molecule type" value="Genomic_DNA"/>
</dbReference>
<dbReference type="UniPathway" id="UPA00060">
    <property type="reaction ID" value="UER00142"/>
</dbReference>
<dbReference type="SUPFAM" id="SSF56042">
    <property type="entry name" value="PurM C-terminal domain-like"/>
    <property type="match status" value="2"/>
</dbReference>
<dbReference type="Pfam" id="PF00586">
    <property type="entry name" value="AIRS"/>
    <property type="match status" value="1"/>
</dbReference>
<protein>
    <recommendedName>
        <fullName evidence="1">Thiamine-monophosphate kinase</fullName>
        <shortName evidence="1">TMP kinase</shortName>
        <shortName evidence="1">Thiamine-phosphate kinase</shortName>
        <ecNumber evidence="1">2.7.4.16</ecNumber>
    </recommendedName>
</protein>
<feature type="binding site" evidence="1">
    <location>
        <position position="63"/>
    </location>
    <ligand>
        <name>Mg(2+)</name>
        <dbReference type="ChEBI" id="CHEBI:18420"/>
        <label>2</label>
    </ligand>
</feature>
<comment type="function">
    <text evidence="1">Catalyzes the ATP-dependent phosphorylation of thiamine-monophosphate (TMP) to form thiamine-pyrophosphate (TPP), the active form of vitamin B1.</text>
</comment>
<dbReference type="GO" id="GO:0000287">
    <property type="term" value="F:magnesium ion binding"/>
    <property type="evidence" value="ECO:0007669"/>
    <property type="project" value="UniProtKB-UniRule"/>
</dbReference>
<dbReference type="HAMAP" id="MF_02128">
    <property type="entry name" value="TMP_kinase"/>
    <property type="match status" value="1"/>
</dbReference>
<evidence type="ECO:0000313" key="4">
    <source>
        <dbReference type="Proteomes" id="UP000077245"/>
    </source>
</evidence>
<feature type="binding site" evidence="1">
    <location>
        <position position="246"/>
    </location>
    <ligand>
        <name>Mg(2+)</name>
        <dbReference type="ChEBI" id="CHEBI:18420"/>
        <label>5</label>
    </ligand>
</feature>
<feature type="binding site" evidence="1">
    <location>
        <position position="243"/>
    </location>
    <ligand>
        <name>Mg(2+)</name>
        <dbReference type="ChEBI" id="CHEBI:18420"/>
        <label>3</label>
    </ligand>
</feature>
<comment type="caution">
    <text evidence="3">The sequence shown here is derived from an EMBL/GenBank/DDBJ whole genome shotgun (WGS) entry which is preliminary data.</text>
</comment>
<accession>A0A165ZR62</accession>
<dbReference type="InterPro" id="IPR036921">
    <property type="entry name" value="PurM-like_N_sf"/>
</dbReference>
<reference evidence="3 4" key="1">
    <citation type="submission" date="2016-04" db="EMBL/GenBank/DDBJ databases">
        <title>Genome sequence of Methanobrevibacter curvatus DSM 11111.</title>
        <authorList>
            <person name="Poehlein A."/>
            <person name="Seedorf H."/>
            <person name="Daniel R."/>
        </authorList>
    </citation>
    <scope>NUCLEOTIDE SEQUENCE [LARGE SCALE GENOMIC DNA]</scope>
    <source>
        <strain evidence="3 4">DSM 11111</strain>
    </source>
</reference>
<dbReference type="PANTHER" id="PTHR30270:SF3">
    <property type="entry name" value="THIAMINE-MONOPHOSPHATE KINASE"/>
    <property type="match status" value="1"/>
</dbReference>
<sequence length="415" mass="47232">MDELNFDINTLKISDIGEKKLVSFITEKIGFENFSNEFNGFKEIWDDAAVLDLGDFYLTFTSDILIEKYHFPSWLTYCSYGFKAVSVNMSDLAAMGSKPVGIIISLSLPGNLSIDSFDQLLDGIVHACNYYNVPLIGGDTNEGNEIIISPTVIGKNKKNEILYKYGFKKGDLLAITGPIGFSALAFQFYETKKTDLTNALITEFAFDESKIFEDILKKIELPFGKIEEGQFLSKFSSVSAATDISDGLASELGEMINENRKFNQTIEVNKNVFNKSKSNKNEFNKNKSNKNSFDPNYLKNGLITIGDYDDIYNFHPKNFGFRVYENRIPFIKEIKRLSKILNKNYLNVLFNFGEDFELVFTVDKNNIDEFKKKYESKFPPCYVIGEVTDSDLIELELMDGSTKILNPKGYEHFKD</sequence>
<proteinExistence type="inferred from homology"/>
<comment type="catalytic activity">
    <reaction evidence="1">
        <text>thiamine phosphate + ATP = thiamine diphosphate + ADP</text>
        <dbReference type="Rhea" id="RHEA:15913"/>
        <dbReference type="ChEBI" id="CHEBI:30616"/>
        <dbReference type="ChEBI" id="CHEBI:37575"/>
        <dbReference type="ChEBI" id="CHEBI:58937"/>
        <dbReference type="ChEBI" id="CHEBI:456216"/>
        <dbReference type="EC" id="2.7.4.16"/>
    </reaction>
</comment>